<dbReference type="GO" id="GO:0016887">
    <property type="term" value="F:ATP hydrolysis activity"/>
    <property type="evidence" value="ECO:0007669"/>
    <property type="project" value="InterPro"/>
</dbReference>
<feature type="non-terminal residue" evidence="4">
    <location>
        <position position="164"/>
    </location>
</feature>
<dbReference type="SUPFAM" id="SSF52540">
    <property type="entry name" value="P-loop containing nucleoside triphosphate hydrolases"/>
    <property type="match status" value="1"/>
</dbReference>
<dbReference type="PROSITE" id="PS00211">
    <property type="entry name" value="ABC_TRANSPORTER_1"/>
    <property type="match status" value="1"/>
</dbReference>
<dbReference type="Pfam" id="PF00005">
    <property type="entry name" value="ABC_tran"/>
    <property type="match status" value="1"/>
</dbReference>
<accession>X1V319</accession>
<dbReference type="GO" id="GO:0005524">
    <property type="term" value="F:ATP binding"/>
    <property type="evidence" value="ECO:0007669"/>
    <property type="project" value="InterPro"/>
</dbReference>
<dbReference type="Gene3D" id="3.40.50.300">
    <property type="entry name" value="P-loop containing nucleotide triphosphate hydrolases"/>
    <property type="match status" value="1"/>
</dbReference>
<dbReference type="EMBL" id="BARW01038683">
    <property type="protein sequence ID" value="GAJ24158.1"/>
    <property type="molecule type" value="Genomic_DNA"/>
</dbReference>
<comment type="similarity">
    <text evidence="1">Belongs to the ABC transporter superfamily.</text>
</comment>
<evidence type="ECO:0000256" key="1">
    <source>
        <dbReference type="ARBA" id="ARBA00005417"/>
    </source>
</evidence>
<protein>
    <recommendedName>
        <fullName evidence="3">ABC transporter domain-containing protein</fullName>
    </recommendedName>
</protein>
<evidence type="ECO:0000313" key="4">
    <source>
        <dbReference type="EMBL" id="GAJ24158.1"/>
    </source>
</evidence>
<evidence type="ECO:0000259" key="3">
    <source>
        <dbReference type="Pfam" id="PF00005"/>
    </source>
</evidence>
<dbReference type="AlphaFoldDB" id="X1V319"/>
<dbReference type="PANTHER" id="PTHR43335:SF4">
    <property type="entry name" value="ABC TRANSPORTER, ATP-BINDING PROTEIN"/>
    <property type="match status" value="1"/>
</dbReference>
<sequence>ENNKALIEFQTVSKSYKNTLALDKVSFVINKGDVFGYIGPNGAGKTTTIKILVGLIRAYTGNVYIAGKNISKSRQEIYEILGYHPQEAGFQRWRTINHVLKTFGRLSGLESNRLELKIQEVLEFVNLQDVRYKKIIHLSGGMIQKLRLAQALLNDPQIIVLDEP</sequence>
<comment type="caution">
    <text evidence="4">The sequence shown here is derived from an EMBL/GenBank/DDBJ whole genome shotgun (WGS) entry which is preliminary data.</text>
</comment>
<dbReference type="PANTHER" id="PTHR43335">
    <property type="entry name" value="ABC TRANSPORTER, ATP-BINDING PROTEIN"/>
    <property type="match status" value="1"/>
</dbReference>
<name>X1V319_9ZZZZ</name>
<evidence type="ECO:0000256" key="2">
    <source>
        <dbReference type="ARBA" id="ARBA00022448"/>
    </source>
</evidence>
<dbReference type="InterPro" id="IPR017871">
    <property type="entry name" value="ABC_transporter-like_CS"/>
</dbReference>
<gene>
    <name evidence="4" type="ORF">S12H4_59273</name>
</gene>
<organism evidence="4">
    <name type="scientific">marine sediment metagenome</name>
    <dbReference type="NCBI Taxonomy" id="412755"/>
    <lineage>
        <taxon>unclassified sequences</taxon>
        <taxon>metagenomes</taxon>
        <taxon>ecological metagenomes</taxon>
    </lineage>
</organism>
<feature type="non-terminal residue" evidence="4">
    <location>
        <position position="1"/>
    </location>
</feature>
<proteinExistence type="inferred from homology"/>
<feature type="domain" description="ABC transporter" evidence="3">
    <location>
        <begin position="22"/>
        <end position="164"/>
    </location>
</feature>
<reference evidence="4" key="1">
    <citation type="journal article" date="2014" name="Front. Microbiol.">
        <title>High frequency of phylogenetically diverse reductive dehalogenase-homologous genes in deep subseafloor sedimentary metagenomes.</title>
        <authorList>
            <person name="Kawai M."/>
            <person name="Futagami T."/>
            <person name="Toyoda A."/>
            <person name="Takaki Y."/>
            <person name="Nishi S."/>
            <person name="Hori S."/>
            <person name="Arai W."/>
            <person name="Tsubouchi T."/>
            <person name="Morono Y."/>
            <person name="Uchiyama I."/>
            <person name="Ito T."/>
            <person name="Fujiyama A."/>
            <person name="Inagaki F."/>
            <person name="Takami H."/>
        </authorList>
    </citation>
    <scope>NUCLEOTIDE SEQUENCE</scope>
    <source>
        <strain evidence="4">Expedition CK06-06</strain>
    </source>
</reference>
<dbReference type="InterPro" id="IPR027417">
    <property type="entry name" value="P-loop_NTPase"/>
</dbReference>
<dbReference type="InterPro" id="IPR003439">
    <property type="entry name" value="ABC_transporter-like_ATP-bd"/>
</dbReference>
<keyword evidence="2" id="KW-0813">Transport</keyword>